<keyword evidence="11" id="KW-0503">Monooxygenase</keyword>
<dbReference type="GO" id="GO:0009055">
    <property type="term" value="F:electron transfer activity"/>
    <property type="evidence" value="ECO:0007669"/>
    <property type="project" value="InterPro"/>
</dbReference>
<dbReference type="GO" id="GO:0020037">
    <property type="term" value="F:heme binding"/>
    <property type="evidence" value="ECO:0007669"/>
    <property type="project" value="InterPro"/>
</dbReference>
<evidence type="ECO:0000256" key="4">
    <source>
        <dbReference type="ARBA" id="ARBA00022723"/>
    </source>
</evidence>
<evidence type="ECO:0000259" key="10">
    <source>
        <dbReference type="PROSITE" id="PS51007"/>
    </source>
</evidence>
<keyword evidence="11" id="KW-0560">Oxidoreductase</keyword>
<feature type="binding site" description="covalent" evidence="8">
    <location>
        <position position="57"/>
    </location>
    <ligand>
        <name>heme c</name>
        <dbReference type="ChEBI" id="CHEBI:61717"/>
    </ligand>
</feature>
<evidence type="ECO:0000256" key="1">
    <source>
        <dbReference type="ARBA" id="ARBA00004370"/>
    </source>
</evidence>
<protein>
    <submittedName>
        <fullName evidence="11">Ammonia monooxygenase gamma subunit</fullName>
    </submittedName>
</protein>
<dbReference type="KEGG" id="acil:ESZ_00134"/>
<keyword evidence="12" id="KW-1185">Reference proteome</keyword>
<dbReference type="GO" id="GO:0046872">
    <property type="term" value="F:metal ion binding"/>
    <property type="evidence" value="ECO:0007669"/>
    <property type="project" value="UniProtKB-KW"/>
</dbReference>
<proteinExistence type="predicted"/>
<accession>A0A6J5JZ99</accession>
<keyword evidence="2 8" id="KW-0349">Heme</keyword>
<keyword evidence="4 8" id="KW-0479">Metal-binding</keyword>
<feature type="binding site" description="covalent" evidence="8">
    <location>
        <position position="53"/>
    </location>
    <ligand>
        <name>heme c</name>
        <dbReference type="ChEBI" id="CHEBI:61717"/>
    </ligand>
</feature>
<dbReference type="PROSITE" id="PS51007">
    <property type="entry name" value="CYTC"/>
    <property type="match status" value="1"/>
</dbReference>
<comment type="subcellular location">
    <subcellularLocation>
        <location evidence="1">Membrane</location>
    </subcellularLocation>
</comment>
<organism evidence="11 12">
    <name type="scientific">Candidatus Azoamicus ciliaticola</name>
    <dbReference type="NCBI Taxonomy" id="2652803"/>
    <lineage>
        <taxon>Bacteria</taxon>
        <taxon>Pseudomonadati</taxon>
        <taxon>Pseudomonadota</taxon>
        <taxon>Gammaproteobacteria</taxon>
        <taxon>Candidatus Azoamicaceae</taxon>
        <taxon>Candidatus Azoamicus</taxon>
    </lineage>
</organism>
<evidence type="ECO:0000256" key="3">
    <source>
        <dbReference type="ARBA" id="ARBA00022692"/>
    </source>
</evidence>
<evidence type="ECO:0000256" key="8">
    <source>
        <dbReference type="PIRSR" id="PIRSR602326-1"/>
    </source>
</evidence>
<keyword evidence="5 9" id="KW-1133">Transmembrane helix</keyword>
<dbReference type="SUPFAM" id="SSF46626">
    <property type="entry name" value="Cytochrome c"/>
    <property type="match status" value="1"/>
</dbReference>
<dbReference type="EMBL" id="LR794158">
    <property type="protein sequence ID" value="CAB3976350.1"/>
    <property type="molecule type" value="Genomic_DNA"/>
</dbReference>
<reference evidence="11 12" key="1">
    <citation type="submission" date="2020-04" db="EMBL/GenBank/DDBJ databases">
        <authorList>
            <person name="Graf S J."/>
        </authorList>
    </citation>
    <scope>NUCLEOTIDE SEQUENCE [LARGE SCALE GENOMIC DNA]</scope>
    <source>
        <strain evidence="11">1</strain>
    </source>
</reference>
<sequence length="252" mass="29381">MYTIKNYIFYLLVFIFCISNLNASSNINLNKITINLENTQSLQRGAKVFFDQCQGCHGLKYMRYSDLAIGLKLNEQKDKGLEQLIKEKFMHSIDGINDNNYILSPMYKENAIKWFGKIPPDLSLISRYKGTNWLFTYMKSFYKDPARPFGVNNLLFPDVGMPHILLKYQGIQILKHDQHSDKIEDLLELIENGELSEDEYNAMITDLATFLSYIGEPIQVERKNIGTFVLIFLIILTIVLYMLKKEFWSDIK</sequence>
<evidence type="ECO:0000256" key="9">
    <source>
        <dbReference type="SAM" id="Phobius"/>
    </source>
</evidence>
<keyword evidence="6 8" id="KW-0408">Iron</keyword>
<dbReference type="GO" id="GO:0016020">
    <property type="term" value="C:membrane"/>
    <property type="evidence" value="ECO:0007669"/>
    <property type="project" value="UniProtKB-SubCell"/>
</dbReference>
<evidence type="ECO:0000256" key="5">
    <source>
        <dbReference type="ARBA" id="ARBA00022989"/>
    </source>
</evidence>
<evidence type="ECO:0000256" key="6">
    <source>
        <dbReference type="ARBA" id="ARBA00023004"/>
    </source>
</evidence>
<feature type="domain" description="Cytochrome c" evidence="10">
    <location>
        <begin position="40"/>
        <end position="194"/>
    </location>
</feature>
<dbReference type="GO" id="GO:0004497">
    <property type="term" value="F:monooxygenase activity"/>
    <property type="evidence" value="ECO:0007669"/>
    <property type="project" value="UniProtKB-KW"/>
</dbReference>
<evidence type="ECO:0000256" key="2">
    <source>
        <dbReference type="ARBA" id="ARBA00022617"/>
    </source>
</evidence>
<keyword evidence="7 9" id="KW-0472">Membrane</keyword>
<dbReference type="AlphaFoldDB" id="A0A6J5JZ99"/>
<dbReference type="Gene3D" id="1.20.5.100">
    <property type="entry name" value="Cytochrome c1, transmembrane anchor, C-terminal"/>
    <property type="match status" value="1"/>
</dbReference>
<name>A0A6J5JZ99_9GAMM</name>
<keyword evidence="3 9" id="KW-0812">Transmembrane</keyword>
<comment type="cofactor">
    <cofactor evidence="8">
        <name>heme c</name>
        <dbReference type="ChEBI" id="CHEBI:61717"/>
    </cofactor>
    <text evidence="8">Binds 1 heme c group covalently per subunit.</text>
</comment>
<dbReference type="Proteomes" id="UP000509549">
    <property type="component" value="Chromosome"/>
</dbReference>
<dbReference type="InterPro" id="IPR002326">
    <property type="entry name" value="Cyt_c1"/>
</dbReference>
<evidence type="ECO:0000313" key="12">
    <source>
        <dbReference type="Proteomes" id="UP000509549"/>
    </source>
</evidence>
<dbReference type="InterPro" id="IPR036909">
    <property type="entry name" value="Cyt_c-like_dom_sf"/>
</dbReference>
<dbReference type="PANTHER" id="PTHR10266">
    <property type="entry name" value="CYTOCHROME C1"/>
    <property type="match status" value="1"/>
</dbReference>
<evidence type="ECO:0000313" key="11">
    <source>
        <dbReference type="EMBL" id="CAB3976350.1"/>
    </source>
</evidence>
<dbReference type="InterPro" id="IPR009056">
    <property type="entry name" value="Cyt_c-like_dom"/>
</dbReference>
<dbReference type="Pfam" id="PF02167">
    <property type="entry name" value="Cytochrom_C1"/>
    <property type="match status" value="1"/>
</dbReference>
<dbReference type="Gene3D" id="1.10.760.10">
    <property type="entry name" value="Cytochrome c-like domain"/>
    <property type="match status" value="1"/>
</dbReference>
<evidence type="ECO:0000256" key="7">
    <source>
        <dbReference type="ARBA" id="ARBA00023136"/>
    </source>
</evidence>
<dbReference type="PANTHER" id="PTHR10266:SF3">
    <property type="entry name" value="CYTOCHROME C1, HEME PROTEIN, MITOCHONDRIAL"/>
    <property type="match status" value="1"/>
</dbReference>
<feature type="transmembrane region" description="Helical" evidence="9">
    <location>
        <begin position="225"/>
        <end position="243"/>
    </location>
</feature>
<feature type="binding site" description="covalent" evidence="8">
    <location>
        <position position="56"/>
    </location>
    <ligand>
        <name>heme c</name>
        <dbReference type="ChEBI" id="CHEBI:61717"/>
    </ligand>
</feature>
<gene>
    <name evidence="11" type="primary">petC</name>
    <name evidence="11" type="ORF">ESZ_00134</name>
</gene>